<comment type="subcellular location">
    <subcellularLocation>
        <location evidence="2">Cell membrane</location>
        <topology evidence="2">Multi-pass membrane protein</topology>
    </subcellularLocation>
</comment>
<dbReference type="GO" id="GO:0043190">
    <property type="term" value="C:ATP-binding cassette (ABC) transporter complex"/>
    <property type="evidence" value="ECO:0007669"/>
    <property type="project" value="InterPro"/>
</dbReference>
<feature type="transmembrane region" description="Helical" evidence="9">
    <location>
        <begin position="304"/>
        <end position="321"/>
    </location>
</feature>
<dbReference type="GO" id="GO:0055085">
    <property type="term" value="P:transmembrane transport"/>
    <property type="evidence" value="ECO:0007669"/>
    <property type="project" value="InterPro"/>
</dbReference>
<evidence type="ECO:0000256" key="7">
    <source>
        <dbReference type="ARBA" id="ARBA00023136"/>
    </source>
</evidence>
<feature type="transmembrane region" description="Helical" evidence="9">
    <location>
        <begin position="333"/>
        <end position="351"/>
    </location>
</feature>
<comment type="similarity">
    <text evidence="3">Belongs to the LptF/LptG family.</text>
</comment>
<reference evidence="10 11" key="1">
    <citation type="journal article" date="2014" name="ISME J.">
        <title>Candidatus Competibacter-lineage genomes retrieved from metagenomes reveal functional metabolic diversity.</title>
        <authorList>
            <person name="McIlroy S.J."/>
            <person name="Albertsen M."/>
            <person name="Andresen E.K."/>
            <person name="Saunders A.M."/>
            <person name="Kristiansen R."/>
            <person name="Stokholm-Bjerregaard M."/>
            <person name="Nielsen K.L."/>
            <person name="Nielsen P.H."/>
        </authorList>
    </citation>
    <scope>NUCLEOTIDE SEQUENCE [LARGE SCALE GENOMIC DNA]</scope>
    <source>
        <strain evidence="10 11">Run_B_J11</strain>
    </source>
</reference>
<keyword evidence="5 9" id="KW-0812">Transmembrane</keyword>
<dbReference type="Pfam" id="PF03739">
    <property type="entry name" value="LptF_LptG"/>
    <property type="match status" value="1"/>
</dbReference>
<feature type="transmembrane region" description="Helical" evidence="9">
    <location>
        <begin position="12"/>
        <end position="34"/>
    </location>
</feature>
<evidence type="ECO:0000256" key="3">
    <source>
        <dbReference type="ARBA" id="ARBA00007725"/>
    </source>
</evidence>
<dbReference type="AlphaFoldDB" id="A0A7U7J1U3"/>
<feature type="transmembrane region" description="Helical" evidence="9">
    <location>
        <begin position="64"/>
        <end position="87"/>
    </location>
</feature>
<comment type="caution">
    <text evidence="10">The sequence shown here is derived from an EMBL/GenBank/DDBJ whole genome shotgun (WGS) entry which is preliminary data.</text>
</comment>
<keyword evidence="4" id="KW-1003">Cell membrane</keyword>
<gene>
    <name evidence="10" type="ORF">BN874_1100017</name>
</gene>
<evidence type="ECO:0000256" key="8">
    <source>
        <dbReference type="ARBA" id="ARBA00026081"/>
    </source>
</evidence>
<evidence type="ECO:0000256" key="4">
    <source>
        <dbReference type="ARBA" id="ARBA00022475"/>
    </source>
</evidence>
<dbReference type="InterPro" id="IPR005495">
    <property type="entry name" value="LptG/LptF_permease"/>
</dbReference>
<feature type="transmembrane region" description="Helical" evidence="9">
    <location>
        <begin position="274"/>
        <end position="292"/>
    </location>
</feature>
<dbReference type="RefSeq" id="WP_034430256.1">
    <property type="nucleotide sequence ID" value="NZ_CBTK010000014.1"/>
</dbReference>
<keyword evidence="7 9" id="KW-0472">Membrane</keyword>
<dbReference type="PANTHER" id="PTHR33529:SF2">
    <property type="entry name" value="LIPOPOLYSACCHARIDE EXPORT SYSTEM PERMEASE PROTEIN LPTG"/>
    <property type="match status" value="1"/>
</dbReference>
<evidence type="ECO:0000256" key="2">
    <source>
        <dbReference type="ARBA" id="ARBA00004651"/>
    </source>
</evidence>
<dbReference type="GO" id="GO:0015920">
    <property type="term" value="P:lipopolysaccharide transport"/>
    <property type="evidence" value="ECO:0007669"/>
    <property type="project" value="TreeGrafter"/>
</dbReference>
<evidence type="ECO:0000256" key="1">
    <source>
        <dbReference type="ARBA" id="ARBA00002265"/>
    </source>
</evidence>
<evidence type="ECO:0000256" key="6">
    <source>
        <dbReference type="ARBA" id="ARBA00022989"/>
    </source>
</evidence>
<comment type="subunit">
    <text evidence="8">Component of the lipopolysaccharide transport and assembly complex. The LptBFG transporter is composed of two ATP-binding proteins (LptB) and two transmembrane proteins (LptF and LptG).</text>
</comment>
<evidence type="ECO:0000313" key="10">
    <source>
        <dbReference type="EMBL" id="CDH43236.1"/>
    </source>
</evidence>
<name>A0A7U7J1U3_9GAMM</name>
<feature type="transmembrane region" description="Helical" evidence="9">
    <location>
        <begin position="99"/>
        <end position="118"/>
    </location>
</feature>
<dbReference type="OrthoDB" id="9776227at2"/>
<evidence type="ECO:0000256" key="9">
    <source>
        <dbReference type="SAM" id="Phobius"/>
    </source>
</evidence>
<evidence type="ECO:0000313" key="11">
    <source>
        <dbReference type="Proteomes" id="UP000019184"/>
    </source>
</evidence>
<organism evidence="10 11">
    <name type="scientific">Candidatus Contendobacter odensis Run_B_J11</name>
    <dbReference type="NCBI Taxonomy" id="1400861"/>
    <lineage>
        <taxon>Bacteria</taxon>
        <taxon>Pseudomonadati</taxon>
        <taxon>Pseudomonadota</taxon>
        <taxon>Gammaproteobacteria</taxon>
        <taxon>Candidatus Competibacteraceae</taxon>
        <taxon>Candidatus Contendibacter</taxon>
    </lineage>
</organism>
<protein>
    <submittedName>
        <fullName evidence="10">Lipopolysaccharide export system permease protein lptG</fullName>
    </submittedName>
</protein>
<dbReference type="Proteomes" id="UP000019184">
    <property type="component" value="Unassembled WGS sequence"/>
</dbReference>
<comment type="function">
    <text evidence="1">Part of the ABC transporter complex LptBFG involved in the translocation of lipopolysaccharide (LPS) from the inner membrane to the outer membrane.</text>
</comment>
<dbReference type="PANTHER" id="PTHR33529">
    <property type="entry name" value="SLR0882 PROTEIN-RELATED"/>
    <property type="match status" value="1"/>
</dbReference>
<keyword evidence="11" id="KW-1185">Reference proteome</keyword>
<dbReference type="NCBIfam" id="TIGR04408">
    <property type="entry name" value="LptG_lptG"/>
    <property type="match status" value="1"/>
</dbReference>
<keyword evidence="6 9" id="KW-1133">Transmembrane helix</keyword>
<accession>A0A7U7J1U3</accession>
<dbReference type="EMBL" id="CBTK010000014">
    <property type="protein sequence ID" value="CDH43236.1"/>
    <property type="molecule type" value="Genomic_DNA"/>
</dbReference>
<evidence type="ECO:0000256" key="5">
    <source>
        <dbReference type="ARBA" id="ARBA00022692"/>
    </source>
</evidence>
<proteinExistence type="inferred from homology"/>
<sequence length="355" mass="38650">MKILDRYLFRTVATATAVALLVLLLLELFLSLLVELEDVGKGHYDFVAVMRYLLLIQPQRLYEMFPMALLVGGLLGMGALASGSELIAMRAAGLSLMRLTGSALQAGLLLSLVVLAIGEFVAPPLEQAAREQRAVAKTENLAIRGGRGFWARDGDYFIHVRAVLPGVRLVDIHIFKINPGSAQLETLTAAQGARYVEGHWLLEEVNRSSLNGDEVQTEHLAQLSVVSAISPQILDVLAANPDELSIRDLRIYVTYLEGNGLDAQNYRLALWRKLLAPLAYMAMLVVAMPFVFGPSRSSGAGQRIVIGLLLGLLFFLFNYLLGNVVLLYGLPPLVGAGLPTLLFLGAGGYALRRLR</sequence>
<dbReference type="InterPro" id="IPR030923">
    <property type="entry name" value="LptG"/>
</dbReference>